<dbReference type="Gene3D" id="3.20.20.80">
    <property type="entry name" value="Glycosidases"/>
    <property type="match status" value="1"/>
</dbReference>
<evidence type="ECO:0000256" key="1">
    <source>
        <dbReference type="ARBA" id="ARBA00007951"/>
    </source>
</evidence>
<evidence type="ECO:0000259" key="6">
    <source>
        <dbReference type="Pfam" id="PF01120"/>
    </source>
</evidence>
<dbReference type="Proteomes" id="UP001493487">
    <property type="component" value="Unassembled WGS sequence"/>
</dbReference>
<keyword evidence="5" id="KW-0326">Glycosidase</keyword>
<dbReference type="PANTHER" id="PTHR10030">
    <property type="entry name" value="ALPHA-L-FUCOSIDASE"/>
    <property type="match status" value="1"/>
</dbReference>
<sequence length="319" mass="36405">MEGNQRLSLQQLQKWEALGYGMFIHFGMSTFDGEELSSGLQPSTMYAPDELDVDQWIRVAKEAGMKYAVLTTKHVSGHCLWPSKYTDYHVGTSGNPTDVVGEFVKACKKYDIMPGLYYCSYDNHHLFGSLTPSHTDGKDAYTTEEYQQFQSQQIDELLTRYGPIGEVWIDIPMILPRGYRHKLYDRIAALQPDAIIMMNHGIGDGSEFSVIRAWPTDIMAIERFLPNSHNGYDPWKEIEGKRCYMPGEVCDPIGWEWFYVDGDAPRSDEELLGMYLVARARKTNLLLDVGPDKRGKIPQHYVDSLMCLKENIIKVTGHI</sequence>
<feature type="domain" description="Glycoside hydrolase family 29 N-terminal" evidence="6">
    <location>
        <begin position="44"/>
        <end position="305"/>
    </location>
</feature>
<evidence type="ECO:0000256" key="5">
    <source>
        <dbReference type="ARBA" id="ARBA00023295"/>
    </source>
</evidence>
<keyword evidence="4" id="KW-0378">Hydrolase</keyword>
<dbReference type="EC" id="3.2.1.51" evidence="2"/>
<evidence type="ECO:0000256" key="3">
    <source>
        <dbReference type="ARBA" id="ARBA00022729"/>
    </source>
</evidence>
<evidence type="ECO:0000313" key="8">
    <source>
        <dbReference type="Proteomes" id="UP001493487"/>
    </source>
</evidence>
<dbReference type="SMART" id="SM00812">
    <property type="entry name" value="Alpha_L_fucos"/>
    <property type="match status" value="1"/>
</dbReference>
<dbReference type="RefSeq" id="WP_232189104.1">
    <property type="nucleotide sequence ID" value="NZ_JAIOAP010000017.1"/>
</dbReference>
<evidence type="ECO:0000256" key="2">
    <source>
        <dbReference type="ARBA" id="ARBA00012662"/>
    </source>
</evidence>
<reference evidence="7 8" key="1">
    <citation type="journal article" date="2023" name="Genome Announc.">
        <title>Pan-Genome Analyses of the Genus Cohnella and Proposal of the Novel Species Cohnella silvisoli sp. nov., Isolated from Forest Soil.</title>
        <authorList>
            <person name="Wang C."/>
            <person name="Mao L."/>
            <person name="Bao G."/>
            <person name="Zhu H."/>
        </authorList>
    </citation>
    <scope>NUCLEOTIDE SEQUENCE [LARGE SCALE GENOMIC DNA]</scope>
    <source>
        <strain evidence="7 8">NL03-T5-1</strain>
    </source>
</reference>
<keyword evidence="8" id="KW-1185">Reference proteome</keyword>
<evidence type="ECO:0000313" key="7">
    <source>
        <dbReference type="EMBL" id="MEQ4485908.1"/>
    </source>
</evidence>
<accession>A0ABV1L0M9</accession>
<proteinExistence type="inferred from homology"/>
<comment type="similarity">
    <text evidence="1">Belongs to the glycosyl hydrolase 29 family.</text>
</comment>
<organism evidence="7 8">
    <name type="scientific">Cohnella silvisoli</name>
    <dbReference type="NCBI Taxonomy" id="2873699"/>
    <lineage>
        <taxon>Bacteria</taxon>
        <taxon>Bacillati</taxon>
        <taxon>Bacillota</taxon>
        <taxon>Bacilli</taxon>
        <taxon>Bacillales</taxon>
        <taxon>Paenibacillaceae</taxon>
        <taxon>Cohnella</taxon>
    </lineage>
</organism>
<evidence type="ECO:0000256" key="4">
    <source>
        <dbReference type="ARBA" id="ARBA00022801"/>
    </source>
</evidence>
<dbReference type="SUPFAM" id="SSF51445">
    <property type="entry name" value="(Trans)glycosidases"/>
    <property type="match status" value="1"/>
</dbReference>
<dbReference type="Pfam" id="PF01120">
    <property type="entry name" value="Alpha_L_fucos"/>
    <property type="match status" value="1"/>
</dbReference>
<comment type="caution">
    <text evidence="7">The sequence shown here is derived from an EMBL/GenBank/DDBJ whole genome shotgun (WGS) entry which is preliminary data.</text>
</comment>
<name>A0ABV1L0M9_9BACL</name>
<protein>
    <recommendedName>
        <fullName evidence="2">alpha-L-fucosidase</fullName>
        <ecNumber evidence="2">3.2.1.51</ecNumber>
    </recommendedName>
</protein>
<dbReference type="InterPro" id="IPR017853">
    <property type="entry name" value="GH"/>
</dbReference>
<dbReference type="InterPro" id="IPR000933">
    <property type="entry name" value="Glyco_hydro_29"/>
</dbReference>
<dbReference type="InterPro" id="IPR057739">
    <property type="entry name" value="Glyco_hydro_29_N"/>
</dbReference>
<dbReference type="EMBL" id="JASKHM010000018">
    <property type="protein sequence ID" value="MEQ4485908.1"/>
    <property type="molecule type" value="Genomic_DNA"/>
</dbReference>
<gene>
    <name evidence="7" type="ORF">QJS35_26370</name>
</gene>
<dbReference type="PANTHER" id="PTHR10030:SF37">
    <property type="entry name" value="ALPHA-L-FUCOSIDASE-RELATED"/>
    <property type="match status" value="1"/>
</dbReference>
<keyword evidence="3" id="KW-0732">Signal</keyword>